<dbReference type="SMART" id="SM00389">
    <property type="entry name" value="HOX"/>
    <property type="match status" value="1"/>
</dbReference>
<dbReference type="Pfam" id="PF00046">
    <property type="entry name" value="Homeodomain"/>
    <property type="match status" value="1"/>
</dbReference>
<dbReference type="GO" id="GO:0000978">
    <property type="term" value="F:RNA polymerase II cis-regulatory region sequence-specific DNA binding"/>
    <property type="evidence" value="ECO:0007669"/>
    <property type="project" value="TreeGrafter"/>
</dbReference>
<organism evidence="15">
    <name type="scientific">Caenorhabditis brenneri</name>
    <name type="common">Nematode worm</name>
    <dbReference type="NCBI Taxonomy" id="135651"/>
    <lineage>
        <taxon>Eukaryota</taxon>
        <taxon>Metazoa</taxon>
        <taxon>Ecdysozoa</taxon>
        <taxon>Nematoda</taxon>
        <taxon>Chromadorea</taxon>
        <taxon>Rhabditida</taxon>
        <taxon>Rhabditina</taxon>
        <taxon>Rhabditomorpha</taxon>
        <taxon>Rhabditoidea</taxon>
        <taxon>Rhabditidae</taxon>
        <taxon>Peloderinae</taxon>
        <taxon>Caenorhabditis</taxon>
    </lineage>
</organism>
<dbReference type="Gene3D" id="1.10.260.40">
    <property type="entry name" value="lambda repressor-like DNA-binding domains"/>
    <property type="match status" value="1"/>
</dbReference>
<keyword evidence="6 10" id="KW-0804">Transcription</keyword>
<gene>
    <name evidence="14" type="ORF">CAEBREN_18017</name>
</gene>
<keyword evidence="4 8" id="KW-0238">DNA-binding</keyword>
<dbReference type="EMBL" id="GL379923">
    <property type="protein sequence ID" value="EGT35534.1"/>
    <property type="molecule type" value="Genomic_DNA"/>
</dbReference>
<dbReference type="InterPro" id="IPR009057">
    <property type="entry name" value="Homeodomain-like_sf"/>
</dbReference>
<dbReference type="GO" id="GO:0005634">
    <property type="term" value="C:nucleus"/>
    <property type="evidence" value="ECO:0007669"/>
    <property type="project" value="UniProtKB-SubCell"/>
</dbReference>
<evidence type="ECO:0000256" key="2">
    <source>
        <dbReference type="ARBA" id="ARBA00008190"/>
    </source>
</evidence>
<evidence type="ECO:0000259" key="12">
    <source>
        <dbReference type="PROSITE" id="PS50071"/>
    </source>
</evidence>
<dbReference type="InterPro" id="IPR001356">
    <property type="entry name" value="HD"/>
</dbReference>
<dbReference type="Pfam" id="PF02376">
    <property type="entry name" value="CUT"/>
    <property type="match status" value="1"/>
</dbReference>
<keyword evidence="7 8" id="KW-0539">Nucleus</keyword>
<name>G0NQ82_CAEBE</name>
<dbReference type="eggNOG" id="KOG2252">
    <property type="taxonomic scope" value="Eukaryota"/>
</dbReference>
<evidence type="ECO:0000259" key="13">
    <source>
        <dbReference type="PROSITE" id="PS51042"/>
    </source>
</evidence>
<evidence type="ECO:0000256" key="10">
    <source>
        <dbReference type="RuleBase" id="RU361129"/>
    </source>
</evidence>
<dbReference type="PANTHER" id="PTHR14057:SF32">
    <property type="entry name" value="HOMEOBOX PROTEIN CEH-21-RELATED"/>
    <property type="match status" value="1"/>
</dbReference>
<dbReference type="STRING" id="135651.G0NQ82"/>
<evidence type="ECO:0000256" key="11">
    <source>
        <dbReference type="SAM" id="MobiDB-lite"/>
    </source>
</evidence>
<dbReference type="Gene3D" id="1.10.10.60">
    <property type="entry name" value="Homeodomain-like"/>
    <property type="match status" value="1"/>
</dbReference>
<reference evidence="15" key="1">
    <citation type="submission" date="2011-07" db="EMBL/GenBank/DDBJ databases">
        <authorList>
            <consortium name="Caenorhabditis brenneri Sequencing and Analysis Consortium"/>
            <person name="Wilson R.K."/>
        </authorList>
    </citation>
    <scope>NUCLEOTIDE SEQUENCE [LARGE SCALE GENOMIC DNA]</scope>
    <source>
        <strain evidence="15">PB2801</strain>
    </source>
</reference>
<dbReference type="InterPro" id="IPR010982">
    <property type="entry name" value="Lambda_DNA-bd_dom_sf"/>
</dbReference>
<dbReference type="SMART" id="SM01109">
    <property type="entry name" value="CUT"/>
    <property type="match status" value="1"/>
</dbReference>
<dbReference type="InterPro" id="IPR003350">
    <property type="entry name" value="CUT_dom"/>
</dbReference>
<dbReference type="AlphaFoldDB" id="G0NQ82"/>
<dbReference type="SUPFAM" id="SSF46689">
    <property type="entry name" value="Homeodomain-like"/>
    <property type="match status" value="1"/>
</dbReference>
<comment type="subcellular location">
    <subcellularLocation>
        <location evidence="1 8 9">Nucleus</location>
    </subcellularLocation>
</comment>
<feature type="domain" description="CUT" evidence="13">
    <location>
        <begin position="104"/>
        <end position="191"/>
    </location>
</feature>
<dbReference type="GO" id="GO:0000981">
    <property type="term" value="F:DNA-binding transcription factor activity, RNA polymerase II-specific"/>
    <property type="evidence" value="ECO:0007669"/>
    <property type="project" value="TreeGrafter"/>
</dbReference>
<evidence type="ECO:0000256" key="3">
    <source>
        <dbReference type="ARBA" id="ARBA00023015"/>
    </source>
</evidence>
<evidence type="ECO:0000256" key="7">
    <source>
        <dbReference type="ARBA" id="ARBA00023242"/>
    </source>
</evidence>
<dbReference type="HOGENOM" id="CLU_1023871_0_0_1"/>
<proteinExistence type="inferred from homology"/>
<keyword evidence="3 10" id="KW-0805">Transcription regulation</keyword>
<dbReference type="OrthoDB" id="10068888at2759"/>
<evidence type="ECO:0000256" key="9">
    <source>
        <dbReference type="RuleBase" id="RU000682"/>
    </source>
</evidence>
<evidence type="ECO:0000256" key="5">
    <source>
        <dbReference type="ARBA" id="ARBA00023155"/>
    </source>
</evidence>
<dbReference type="InParanoid" id="G0NQ82"/>
<feature type="DNA-binding region" description="Homeobox" evidence="8">
    <location>
        <begin position="208"/>
        <end position="267"/>
    </location>
</feature>
<evidence type="ECO:0000256" key="1">
    <source>
        <dbReference type="ARBA" id="ARBA00004123"/>
    </source>
</evidence>
<dbReference type="CDD" id="cd00086">
    <property type="entry name" value="homeodomain"/>
    <property type="match status" value="1"/>
</dbReference>
<dbReference type="InterPro" id="IPR051649">
    <property type="entry name" value="CUT_Homeobox"/>
</dbReference>
<evidence type="ECO:0000256" key="4">
    <source>
        <dbReference type="ARBA" id="ARBA00023125"/>
    </source>
</evidence>
<dbReference type="PANTHER" id="PTHR14057">
    <property type="entry name" value="TRANSCRIPTION FACTOR ONECUT"/>
    <property type="match status" value="1"/>
</dbReference>
<protein>
    <recommendedName>
        <fullName evidence="10">One cut domain family member</fullName>
    </recommendedName>
</protein>
<evidence type="ECO:0000256" key="8">
    <source>
        <dbReference type="PROSITE-ProRule" id="PRU00108"/>
    </source>
</evidence>
<dbReference type="SUPFAM" id="SSF47413">
    <property type="entry name" value="lambda repressor-like DNA-binding domains"/>
    <property type="match status" value="1"/>
</dbReference>
<feature type="region of interest" description="Disordered" evidence="11">
    <location>
        <begin position="1"/>
        <end position="88"/>
    </location>
</feature>
<sequence length="272" mass="31198">MSSSDSNSSPGPQQDDSWRTHSTPMAQGQIVRNSGFGSQSVQEYRTPMNGGARVQPYQQGDSKTRYPSWRSQNTSTSSHHSPGLADVQRPPLTFSPNDMDAILNVDIPADVEFGLKDLCHKVSTEIAERGISRALFSERILHRSQGTISELLNWPKPWENILEKGRRPYIRMYNWLKQPFEIRMAMLYVPEGTSGTPTRKSPPGQDESERTREVFTEIQRTILDRLFKETAWPSTRMKDMLADHLGLEFTQIDNFFKNARRRRPRLVNDDDN</sequence>
<feature type="domain" description="Homeobox" evidence="12">
    <location>
        <begin position="206"/>
        <end position="266"/>
    </location>
</feature>
<comment type="similarity">
    <text evidence="2 10">Belongs to the CUT homeobox family.</text>
</comment>
<keyword evidence="15" id="KW-1185">Reference proteome</keyword>
<evidence type="ECO:0000256" key="6">
    <source>
        <dbReference type="ARBA" id="ARBA00023163"/>
    </source>
</evidence>
<feature type="compositionally biased region" description="Polar residues" evidence="11">
    <location>
        <begin position="20"/>
        <end position="43"/>
    </location>
</feature>
<feature type="region of interest" description="Disordered" evidence="11">
    <location>
        <begin position="191"/>
        <end position="212"/>
    </location>
</feature>
<dbReference type="PROSITE" id="PS51042">
    <property type="entry name" value="CUT"/>
    <property type="match status" value="1"/>
</dbReference>
<feature type="compositionally biased region" description="Polar residues" evidence="11">
    <location>
        <begin position="69"/>
        <end position="80"/>
    </location>
</feature>
<keyword evidence="5 8" id="KW-0371">Homeobox</keyword>
<evidence type="ECO:0000313" key="15">
    <source>
        <dbReference type="Proteomes" id="UP000008068"/>
    </source>
</evidence>
<dbReference type="Proteomes" id="UP000008068">
    <property type="component" value="Unassembled WGS sequence"/>
</dbReference>
<feature type="compositionally biased region" description="Low complexity" evidence="11">
    <location>
        <begin position="1"/>
        <end position="15"/>
    </location>
</feature>
<accession>G0NQ82</accession>
<evidence type="ECO:0000313" key="14">
    <source>
        <dbReference type="EMBL" id="EGT35534.1"/>
    </source>
</evidence>
<dbReference type="PROSITE" id="PS50071">
    <property type="entry name" value="HOMEOBOX_2"/>
    <property type="match status" value="1"/>
</dbReference>